<dbReference type="SUPFAM" id="SSF48264">
    <property type="entry name" value="Cytochrome P450"/>
    <property type="match status" value="1"/>
</dbReference>
<dbReference type="PROSITE" id="PS00086">
    <property type="entry name" value="CYTOCHROME_P450"/>
    <property type="match status" value="1"/>
</dbReference>
<dbReference type="PANTHER" id="PTHR46696:SF4">
    <property type="entry name" value="BIOTIN BIOSYNTHESIS CYTOCHROME P450"/>
    <property type="match status" value="1"/>
</dbReference>
<dbReference type="PRINTS" id="PR00359">
    <property type="entry name" value="BP450"/>
</dbReference>
<dbReference type="PANTHER" id="PTHR46696">
    <property type="entry name" value="P450, PUTATIVE (EUROFUNG)-RELATED"/>
    <property type="match status" value="1"/>
</dbReference>
<evidence type="ECO:0000256" key="1">
    <source>
        <dbReference type="ARBA" id="ARBA00010617"/>
    </source>
</evidence>
<keyword evidence="4" id="KW-1185">Reference proteome</keyword>
<organism evidence="3 4">
    <name type="scientific">Sphingomonas aurea</name>
    <dbReference type="NCBI Taxonomy" id="3063994"/>
    <lineage>
        <taxon>Bacteria</taxon>
        <taxon>Pseudomonadati</taxon>
        <taxon>Pseudomonadota</taxon>
        <taxon>Alphaproteobacteria</taxon>
        <taxon>Sphingomonadales</taxon>
        <taxon>Sphingomonadaceae</taxon>
        <taxon>Sphingomonas</taxon>
    </lineage>
</organism>
<dbReference type="Pfam" id="PF00067">
    <property type="entry name" value="p450"/>
    <property type="match status" value="1"/>
</dbReference>
<evidence type="ECO:0000313" key="4">
    <source>
        <dbReference type="Proteomes" id="UP001230685"/>
    </source>
</evidence>
<dbReference type="EMBL" id="JAUUDS010000002">
    <property type="protein sequence ID" value="MDP1026880.1"/>
    <property type="molecule type" value="Genomic_DNA"/>
</dbReference>
<proteinExistence type="inferred from homology"/>
<keyword evidence="2" id="KW-0560">Oxidoreductase</keyword>
<keyword evidence="2" id="KW-0408">Iron</keyword>
<gene>
    <name evidence="3" type="ORF">Q5H91_06625</name>
</gene>
<evidence type="ECO:0000256" key="2">
    <source>
        <dbReference type="RuleBase" id="RU000461"/>
    </source>
</evidence>
<sequence>MATVAAADLKDPGLYEAGVPWDEFAALRREDPVHWNPEADGAGFWAVTRHADIVEVSRQPQLFSSAYENGGHRIFNENEVGLTGAGDSAIGIPFISRDPPIHTRYRKFVMPALSPGRLGDIEVRIRDRVRRLVDEIPLGDSVNLVPALSAPLPLMTLAELLGVSIDMWPKLYDWTNAFVGEDDPEFRQSPVAMAATLGEFFEFAQELFQARRAEPTGDIASLLANAEIDGEAVPFRDFVANLILVLVGGNETTRNSLSHTVAAFSANPDQWDAIRADRDVLKTAAPEMVRFASPVMHMRRTAMEDTTVGGRAVRKGDKVVLWYISANRDEDVFPDADRFLVTRKGAQHVGFGAGQHVCVGSRLAEMQLRIAFDLLADRVTSFEVQAPPRRFRSNFINGLKNLDVIMRPA</sequence>
<dbReference type="InterPro" id="IPR002397">
    <property type="entry name" value="Cyt_P450_B"/>
</dbReference>
<protein>
    <submittedName>
        <fullName evidence="3">Cytochrome P450</fullName>
    </submittedName>
</protein>
<dbReference type="InterPro" id="IPR017972">
    <property type="entry name" value="Cyt_P450_CS"/>
</dbReference>
<dbReference type="CDD" id="cd11033">
    <property type="entry name" value="CYP142-like"/>
    <property type="match status" value="1"/>
</dbReference>
<comment type="caution">
    <text evidence="3">The sequence shown here is derived from an EMBL/GenBank/DDBJ whole genome shotgun (WGS) entry which is preliminary data.</text>
</comment>
<dbReference type="InterPro" id="IPR036396">
    <property type="entry name" value="Cyt_P450_sf"/>
</dbReference>
<name>A0ABT9EIU4_9SPHN</name>
<dbReference type="Gene3D" id="1.10.630.10">
    <property type="entry name" value="Cytochrome P450"/>
    <property type="match status" value="1"/>
</dbReference>
<evidence type="ECO:0000313" key="3">
    <source>
        <dbReference type="EMBL" id="MDP1026880.1"/>
    </source>
</evidence>
<dbReference type="Proteomes" id="UP001230685">
    <property type="component" value="Unassembled WGS sequence"/>
</dbReference>
<comment type="similarity">
    <text evidence="1 2">Belongs to the cytochrome P450 family.</text>
</comment>
<keyword evidence="2" id="KW-0479">Metal-binding</keyword>
<accession>A0ABT9EIU4</accession>
<keyword evidence="2" id="KW-0503">Monooxygenase</keyword>
<dbReference type="RefSeq" id="WP_305172511.1">
    <property type="nucleotide sequence ID" value="NZ_JAUUDS010000002.1"/>
</dbReference>
<keyword evidence="2" id="KW-0349">Heme</keyword>
<dbReference type="InterPro" id="IPR001128">
    <property type="entry name" value="Cyt_P450"/>
</dbReference>
<reference evidence="3 4" key="1">
    <citation type="submission" date="2023-07" db="EMBL/GenBank/DDBJ databases">
        <authorList>
            <person name="Kim M.K."/>
        </authorList>
    </citation>
    <scope>NUCLEOTIDE SEQUENCE [LARGE SCALE GENOMIC DNA]</scope>
    <source>
        <strain evidence="3 4">KR1UV-12</strain>
    </source>
</reference>